<feature type="non-terminal residue" evidence="2">
    <location>
        <position position="637"/>
    </location>
</feature>
<feature type="compositionally biased region" description="Pro residues" evidence="1">
    <location>
        <begin position="533"/>
        <end position="546"/>
    </location>
</feature>
<protein>
    <recommendedName>
        <fullName evidence="3">Retrotransposon gag domain-containing protein</fullName>
    </recommendedName>
</protein>
<dbReference type="Proteomes" id="UP000292957">
    <property type="component" value="Unassembled WGS sequence"/>
</dbReference>
<organism evidence="2">
    <name type="scientific">Dichomitus squalens</name>
    <dbReference type="NCBI Taxonomy" id="114155"/>
    <lineage>
        <taxon>Eukaryota</taxon>
        <taxon>Fungi</taxon>
        <taxon>Dikarya</taxon>
        <taxon>Basidiomycota</taxon>
        <taxon>Agaricomycotina</taxon>
        <taxon>Agaricomycetes</taxon>
        <taxon>Polyporales</taxon>
        <taxon>Polyporaceae</taxon>
        <taxon>Dichomitus</taxon>
    </lineage>
</organism>
<evidence type="ECO:0000256" key="1">
    <source>
        <dbReference type="SAM" id="MobiDB-lite"/>
    </source>
</evidence>
<dbReference type="AlphaFoldDB" id="A0A4Q9M9N6"/>
<evidence type="ECO:0008006" key="3">
    <source>
        <dbReference type="Google" id="ProtNLM"/>
    </source>
</evidence>
<feature type="compositionally biased region" description="Polar residues" evidence="1">
    <location>
        <begin position="395"/>
        <end position="407"/>
    </location>
</feature>
<feature type="region of interest" description="Disordered" evidence="1">
    <location>
        <begin position="1"/>
        <end position="31"/>
    </location>
</feature>
<sequence length="637" mass="71134">MASGSRYAPLAEDDFEPEDPGPHTHPAPSLAHTRLASPTATLQAYPEIQWIYAGVEYDLLENAIRASANSLGITNPAYVDWTISVTRDITRREVVNVYNVLGSKIYEHPNDFLNECDTTHATFKELDASMTGLHIKADTAGNLALKAVGDNKQLKAELVTVNTDLEVLNRNNTELIKWYKDLAAKFTQLEQGLSNRTTFGTTTAPAPVLSQASRIEASEPPKYKGKKGSDITLKQWLQKMSLWFHVQNITTDNDKIILALMYLKGGAHDYVEDYVETASNSGTLGSWTDFVNQLKAGYCQLASEKTAQTSLEEWCSKTHSAVIQFAENFRCYASKSGYADVELIRRIDNQVGKNSQILTVMTAMRQVNPMLIPTKWEHYLDWVPKLEMETRENQAKSSTQQHTTSRPPWNPNVMDVDAMRKPEKLSKEQLEWLNKKLCFHCGKHKLHAWDTEDQDHCHRRKDLDDGLWYWVPCEQNPCPNRHHRPARINWNTFADEFIPVPDSPIAESPTTRSPIPGTPTDELEVALLIALPPSPIIPPTRPPSAPPIMGQQGGQPQMTGPANNPQQTQPGTQTATQPPDPMTVLLQSMTLLTQSMAQLANSTTGTNSLKAVQKPSPFKGEQGGEARRFLAAFTLWA</sequence>
<name>A0A4Q9M9N6_9APHY</name>
<gene>
    <name evidence="2" type="ORF">BD311DRAFT_810430</name>
</gene>
<dbReference type="EMBL" id="ML143493">
    <property type="protein sequence ID" value="TBU23864.1"/>
    <property type="molecule type" value="Genomic_DNA"/>
</dbReference>
<feature type="region of interest" description="Disordered" evidence="1">
    <location>
        <begin position="533"/>
        <end position="581"/>
    </location>
</feature>
<accession>A0A4Q9M9N6</accession>
<dbReference type="OrthoDB" id="3260518at2759"/>
<feature type="compositionally biased region" description="Low complexity" evidence="1">
    <location>
        <begin position="547"/>
        <end position="577"/>
    </location>
</feature>
<reference evidence="2" key="1">
    <citation type="submission" date="2019-01" db="EMBL/GenBank/DDBJ databases">
        <title>Draft genome sequences of three monokaryotic isolates of the white-rot basidiomycete fungus Dichomitus squalens.</title>
        <authorList>
            <consortium name="DOE Joint Genome Institute"/>
            <person name="Lopez S.C."/>
            <person name="Andreopoulos B."/>
            <person name="Pangilinan J."/>
            <person name="Lipzen A."/>
            <person name="Riley R."/>
            <person name="Ahrendt S."/>
            <person name="Ng V."/>
            <person name="Barry K."/>
            <person name="Daum C."/>
            <person name="Grigoriev I.V."/>
            <person name="Hilden K.S."/>
            <person name="Makela M.R."/>
            <person name="de Vries R.P."/>
        </authorList>
    </citation>
    <scope>NUCLEOTIDE SEQUENCE [LARGE SCALE GENOMIC DNA]</scope>
    <source>
        <strain evidence="2">OM18370.1</strain>
    </source>
</reference>
<feature type="region of interest" description="Disordered" evidence="1">
    <location>
        <begin position="391"/>
        <end position="415"/>
    </location>
</feature>
<proteinExistence type="predicted"/>
<evidence type="ECO:0000313" key="2">
    <source>
        <dbReference type="EMBL" id="TBU23864.1"/>
    </source>
</evidence>